<dbReference type="Gene3D" id="3.30.70.270">
    <property type="match status" value="1"/>
</dbReference>
<evidence type="ECO:0000313" key="3">
    <source>
        <dbReference type="EMBL" id="GEO34778.1"/>
    </source>
</evidence>
<dbReference type="PROSITE" id="PS50887">
    <property type="entry name" value="GGDEF"/>
    <property type="match status" value="1"/>
</dbReference>
<dbReference type="PANTHER" id="PTHR46663">
    <property type="entry name" value="DIGUANYLATE CYCLASE DGCT-RELATED"/>
    <property type="match status" value="1"/>
</dbReference>
<dbReference type="InterPro" id="IPR029787">
    <property type="entry name" value="Nucleotide_cyclase"/>
</dbReference>
<name>A0A512DE94_9CELL</name>
<protein>
    <recommendedName>
        <fullName evidence="2">GGDEF domain-containing protein</fullName>
    </recommendedName>
</protein>
<reference evidence="3 4" key="1">
    <citation type="submission" date="2019-07" db="EMBL/GenBank/DDBJ databases">
        <title>Whole genome shotgun sequence of Cellulomonas aerilata NBRC 106308.</title>
        <authorList>
            <person name="Hosoyama A."/>
            <person name="Uohara A."/>
            <person name="Ohji S."/>
            <person name="Ichikawa N."/>
        </authorList>
    </citation>
    <scope>NUCLEOTIDE SEQUENCE [LARGE SCALE GENOMIC DNA]</scope>
    <source>
        <strain evidence="3 4">NBRC 106308</strain>
    </source>
</reference>
<accession>A0A512DE94</accession>
<dbReference type="InterPro" id="IPR052163">
    <property type="entry name" value="DGC-Regulatory_Protein"/>
</dbReference>
<evidence type="ECO:0000313" key="4">
    <source>
        <dbReference type="Proteomes" id="UP000321181"/>
    </source>
</evidence>
<dbReference type="EMBL" id="BJYY01000015">
    <property type="protein sequence ID" value="GEO34778.1"/>
    <property type="molecule type" value="Genomic_DNA"/>
</dbReference>
<keyword evidence="1" id="KW-0472">Membrane</keyword>
<gene>
    <name evidence="3" type="ORF">CAE01nite_25030</name>
</gene>
<evidence type="ECO:0000256" key="1">
    <source>
        <dbReference type="SAM" id="Phobius"/>
    </source>
</evidence>
<feature type="transmembrane region" description="Helical" evidence="1">
    <location>
        <begin position="163"/>
        <end position="185"/>
    </location>
</feature>
<dbReference type="CDD" id="cd01949">
    <property type="entry name" value="GGDEF"/>
    <property type="match status" value="1"/>
</dbReference>
<keyword evidence="1" id="KW-1133">Transmembrane helix</keyword>
<keyword evidence="4" id="KW-1185">Reference proteome</keyword>
<dbReference type="InterPro" id="IPR043128">
    <property type="entry name" value="Rev_trsase/Diguanyl_cyclase"/>
</dbReference>
<dbReference type="AlphaFoldDB" id="A0A512DE94"/>
<comment type="caution">
    <text evidence="3">The sequence shown here is derived from an EMBL/GenBank/DDBJ whole genome shotgun (WGS) entry which is preliminary data.</text>
</comment>
<keyword evidence="1" id="KW-0812">Transmembrane</keyword>
<dbReference type="SUPFAM" id="SSF55073">
    <property type="entry name" value="Nucleotide cyclase"/>
    <property type="match status" value="1"/>
</dbReference>
<dbReference type="Proteomes" id="UP000321181">
    <property type="component" value="Unassembled WGS sequence"/>
</dbReference>
<proteinExistence type="predicted"/>
<evidence type="ECO:0000259" key="2">
    <source>
        <dbReference type="PROSITE" id="PS50887"/>
    </source>
</evidence>
<feature type="domain" description="GGDEF" evidence="2">
    <location>
        <begin position="381"/>
        <end position="519"/>
    </location>
</feature>
<feature type="transmembrane region" description="Helical" evidence="1">
    <location>
        <begin position="293"/>
        <end position="313"/>
    </location>
</feature>
<dbReference type="Pfam" id="PF00990">
    <property type="entry name" value="GGDEF"/>
    <property type="match status" value="1"/>
</dbReference>
<feature type="transmembrane region" description="Helical" evidence="1">
    <location>
        <begin position="269"/>
        <end position="287"/>
    </location>
</feature>
<dbReference type="RefSeq" id="WP_146904954.1">
    <property type="nucleotide sequence ID" value="NZ_BAAARM010000004.1"/>
</dbReference>
<feature type="transmembrane region" description="Helical" evidence="1">
    <location>
        <begin position="105"/>
        <end position="122"/>
    </location>
</feature>
<feature type="transmembrane region" description="Helical" evidence="1">
    <location>
        <begin position="197"/>
        <end position="217"/>
    </location>
</feature>
<feature type="transmembrane region" description="Helical" evidence="1">
    <location>
        <begin position="134"/>
        <end position="157"/>
    </location>
</feature>
<feature type="transmembrane region" description="Helical" evidence="1">
    <location>
        <begin position="40"/>
        <end position="56"/>
    </location>
</feature>
<dbReference type="OrthoDB" id="23692at2"/>
<dbReference type="SMART" id="SM00267">
    <property type="entry name" value="GGDEF"/>
    <property type="match status" value="1"/>
</dbReference>
<feature type="transmembrane region" description="Helical" evidence="1">
    <location>
        <begin position="68"/>
        <end position="85"/>
    </location>
</feature>
<organism evidence="3 4">
    <name type="scientific">Cellulomonas aerilata</name>
    <dbReference type="NCBI Taxonomy" id="515326"/>
    <lineage>
        <taxon>Bacteria</taxon>
        <taxon>Bacillati</taxon>
        <taxon>Actinomycetota</taxon>
        <taxon>Actinomycetes</taxon>
        <taxon>Micrococcales</taxon>
        <taxon>Cellulomonadaceae</taxon>
        <taxon>Cellulomonas</taxon>
    </lineage>
</organism>
<sequence length="527" mass="54299">MSRRPLAAVAVGVGAAFGVLLVLLEAVAVPRALVLAVDDGAQLAAVAGAALACARAARREGQPRRREWLLLAAGLGCWTAGQVLWTIEEVVLGREVPFPSWPDAGFLGFTCLASIGLFGWLRGGHRAAARWRDILDGAVIATSLLAVSWVTVLSAGTAGADDLFTLALSLAYPVGDVVMATLVLLTLSRVAPVERATLVLLATGLGGLALADSAYVYLVITGRYGSGDLLSAGWVTGFLLIAAAARCTSDADQGPTAAPPATAVGMQSGALLALPYVPLAVAGVVVVHEQVDVPGAASAELGLGILLVLLVLGRQLVALGENRSLVAALQRAHDDVRRQSMHDSLTGLANRVLFNDRLEHALAVERDAPAGSPQNGPGAGATVSVLYCDLDGFKAVNDEHGHDLGDELLRQVAARLLAQLGPGDTVARLGGDEFAVLLEASTDPLFVAERLVDAVRRPFQLAGRRAVVSLSVGVASVTASDGLTSTPSLPVSRQLLRDADRAMYAAKSAGKGRAMVAEHVRPAVAGS</sequence>
<dbReference type="InterPro" id="IPR000160">
    <property type="entry name" value="GGDEF_dom"/>
</dbReference>
<feature type="transmembrane region" description="Helical" evidence="1">
    <location>
        <begin position="229"/>
        <end position="248"/>
    </location>
</feature>
<dbReference type="NCBIfam" id="TIGR00254">
    <property type="entry name" value="GGDEF"/>
    <property type="match status" value="1"/>
</dbReference>
<dbReference type="PANTHER" id="PTHR46663:SF2">
    <property type="entry name" value="GGDEF DOMAIN-CONTAINING PROTEIN"/>
    <property type="match status" value="1"/>
</dbReference>